<organism evidence="7 8">
    <name type="scientific">Leucobacter denitrificans</name>
    <dbReference type="NCBI Taxonomy" id="683042"/>
    <lineage>
        <taxon>Bacteria</taxon>
        <taxon>Bacillati</taxon>
        <taxon>Actinomycetota</taxon>
        <taxon>Actinomycetes</taxon>
        <taxon>Micrococcales</taxon>
        <taxon>Microbacteriaceae</taxon>
        <taxon>Leucobacter</taxon>
    </lineage>
</organism>
<feature type="compositionally biased region" description="Polar residues" evidence="5">
    <location>
        <begin position="162"/>
        <end position="173"/>
    </location>
</feature>
<feature type="region of interest" description="Disordered" evidence="5">
    <location>
        <begin position="150"/>
        <end position="173"/>
    </location>
</feature>
<dbReference type="Proteomes" id="UP000515934">
    <property type="component" value="Chromosome"/>
</dbReference>
<feature type="compositionally biased region" description="Basic residues" evidence="5">
    <location>
        <begin position="151"/>
        <end position="161"/>
    </location>
</feature>
<gene>
    <name evidence="7" type="ORF">H9L06_01365</name>
</gene>
<dbReference type="InterPro" id="IPR017941">
    <property type="entry name" value="Rieske_2Fe-2S"/>
</dbReference>
<keyword evidence="4" id="KW-0411">Iron-sulfur</keyword>
<keyword evidence="3" id="KW-0408">Iron</keyword>
<evidence type="ECO:0000313" key="7">
    <source>
        <dbReference type="EMBL" id="QNN63055.1"/>
    </source>
</evidence>
<evidence type="ECO:0000256" key="5">
    <source>
        <dbReference type="SAM" id="MobiDB-lite"/>
    </source>
</evidence>
<evidence type="ECO:0000256" key="1">
    <source>
        <dbReference type="ARBA" id="ARBA00022714"/>
    </source>
</evidence>
<dbReference type="KEGG" id="ldn:H9L06_01365"/>
<dbReference type="AlphaFoldDB" id="A0A7G9S5D0"/>
<evidence type="ECO:0000256" key="2">
    <source>
        <dbReference type="ARBA" id="ARBA00022723"/>
    </source>
</evidence>
<keyword evidence="1" id="KW-0001">2Fe-2S</keyword>
<reference evidence="7 8" key="1">
    <citation type="submission" date="2020-08" db="EMBL/GenBank/DDBJ databases">
        <title>Genome sequence of Leucobacter denitrificans KACC 14055T.</title>
        <authorList>
            <person name="Hyun D.-W."/>
            <person name="Bae J.-W."/>
        </authorList>
    </citation>
    <scope>NUCLEOTIDE SEQUENCE [LARGE SCALE GENOMIC DNA]</scope>
    <source>
        <strain evidence="7 8">KACC 14055</strain>
    </source>
</reference>
<dbReference type="GO" id="GO:0016705">
    <property type="term" value="F:oxidoreductase activity, acting on paired donors, with incorporation or reduction of molecular oxygen"/>
    <property type="evidence" value="ECO:0007669"/>
    <property type="project" value="UniProtKB-ARBA"/>
</dbReference>
<dbReference type="InterPro" id="IPR036922">
    <property type="entry name" value="Rieske_2Fe-2S_sf"/>
</dbReference>
<dbReference type="EMBL" id="CP060716">
    <property type="protein sequence ID" value="QNN63055.1"/>
    <property type="molecule type" value="Genomic_DNA"/>
</dbReference>
<proteinExistence type="predicted"/>
<dbReference type="PANTHER" id="PTHR21496">
    <property type="entry name" value="FERREDOXIN-RELATED"/>
    <property type="match status" value="1"/>
</dbReference>
<dbReference type="GO" id="GO:0051537">
    <property type="term" value="F:2 iron, 2 sulfur cluster binding"/>
    <property type="evidence" value="ECO:0007669"/>
    <property type="project" value="UniProtKB-KW"/>
</dbReference>
<protein>
    <submittedName>
        <fullName evidence="7">Rieske (2Fe-2S) protein</fullName>
    </submittedName>
</protein>
<dbReference type="PANTHER" id="PTHR21496:SF23">
    <property type="entry name" value="3-PHENYLPROPIONATE_CINNAMIC ACID DIOXYGENASE FERREDOXIN SUBUNIT"/>
    <property type="match status" value="1"/>
</dbReference>
<evidence type="ECO:0000313" key="8">
    <source>
        <dbReference type="Proteomes" id="UP000515934"/>
    </source>
</evidence>
<accession>A0A7G9S5D0</accession>
<dbReference type="Pfam" id="PF00355">
    <property type="entry name" value="Rieske"/>
    <property type="match status" value="1"/>
</dbReference>
<name>A0A7G9S5D0_9MICO</name>
<evidence type="ECO:0000256" key="3">
    <source>
        <dbReference type="ARBA" id="ARBA00023004"/>
    </source>
</evidence>
<dbReference type="SUPFAM" id="SSF50022">
    <property type="entry name" value="ISP domain"/>
    <property type="match status" value="1"/>
</dbReference>
<dbReference type="PROSITE" id="PS51296">
    <property type="entry name" value="RIESKE"/>
    <property type="match status" value="1"/>
</dbReference>
<sequence>MAKYTVANVGDLQPGERIVVELEGRSVGVFNVDGEFFALLDQCPHAGAALCSFGKVFGKSEAVAPDAEITYERSRSIRCPWHQWEFDIRTGESFYDPANARVRKYNVEVVEGCPEDVIDLEAQGIQKGPHILEGYHVSVEEDMVVVDTSRVRRGTQSRRATRVTQLPSTGARP</sequence>
<evidence type="ECO:0000259" key="6">
    <source>
        <dbReference type="PROSITE" id="PS51296"/>
    </source>
</evidence>
<keyword evidence="8" id="KW-1185">Reference proteome</keyword>
<dbReference type="Gene3D" id="2.102.10.10">
    <property type="entry name" value="Rieske [2Fe-2S] iron-sulphur domain"/>
    <property type="match status" value="1"/>
</dbReference>
<feature type="domain" description="Rieske" evidence="6">
    <location>
        <begin position="4"/>
        <end position="116"/>
    </location>
</feature>
<keyword evidence="2" id="KW-0479">Metal-binding</keyword>
<dbReference type="GO" id="GO:0004497">
    <property type="term" value="F:monooxygenase activity"/>
    <property type="evidence" value="ECO:0007669"/>
    <property type="project" value="UniProtKB-ARBA"/>
</dbReference>
<dbReference type="GO" id="GO:0046872">
    <property type="term" value="F:metal ion binding"/>
    <property type="evidence" value="ECO:0007669"/>
    <property type="project" value="UniProtKB-KW"/>
</dbReference>
<evidence type="ECO:0000256" key="4">
    <source>
        <dbReference type="ARBA" id="ARBA00023014"/>
    </source>
</evidence>
<dbReference type="RefSeq" id="WP_187555523.1">
    <property type="nucleotide sequence ID" value="NZ_CP060716.1"/>
</dbReference>